<organism evidence="1 2">
    <name type="scientific">Rhodovarius crocodyli</name>
    <dbReference type="NCBI Taxonomy" id="1979269"/>
    <lineage>
        <taxon>Bacteria</taxon>
        <taxon>Pseudomonadati</taxon>
        <taxon>Pseudomonadota</taxon>
        <taxon>Alphaproteobacteria</taxon>
        <taxon>Acetobacterales</taxon>
        <taxon>Roseomonadaceae</taxon>
        <taxon>Rhodovarius</taxon>
    </lineage>
</organism>
<comment type="caution">
    <text evidence="1">The sequence shown here is derived from an EMBL/GenBank/DDBJ whole genome shotgun (WGS) entry which is preliminary data.</text>
</comment>
<dbReference type="RefSeq" id="WP_127786718.1">
    <property type="nucleotide sequence ID" value="NZ_SACL01000002.1"/>
</dbReference>
<gene>
    <name evidence="1" type="ORF">EOD42_06590</name>
</gene>
<keyword evidence="2" id="KW-1185">Reference proteome</keyword>
<name>A0A437MIM0_9PROT</name>
<sequence length="224" mass="24207">MISPVHELFAAQEPGWSLLQLGGLGHSLIEFCGPALRAGAALAVHAEPHAVTDTEWAGLRGRAGVAADDPALRTGAVDITDSRALAWEWPRADVVVAAQLFAQHDPLPVLQTLSGFARRHLVIATNLLPPEDGIEDGAMLPGFLPDARLRAVEAILLRRGVGLVQFNTPPARLDPGGRAYWPGMWEWFMTRGALDAMLADLGWRVVAQQSVWLELGQVLIAERL</sequence>
<dbReference type="OrthoDB" id="5242095at2"/>
<evidence type="ECO:0000313" key="1">
    <source>
        <dbReference type="EMBL" id="RVT97490.1"/>
    </source>
</evidence>
<proteinExistence type="predicted"/>
<evidence type="ECO:0000313" key="2">
    <source>
        <dbReference type="Proteomes" id="UP000282957"/>
    </source>
</evidence>
<dbReference type="AlphaFoldDB" id="A0A437MIM0"/>
<dbReference type="EMBL" id="SACL01000002">
    <property type="protein sequence ID" value="RVT97490.1"/>
    <property type="molecule type" value="Genomic_DNA"/>
</dbReference>
<accession>A0A437MIM0</accession>
<dbReference type="Proteomes" id="UP000282957">
    <property type="component" value="Unassembled WGS sequence"/>
</dbReference>
<protein>
    <recommendedName>
        <fullName evidence="3">Class I SAM-dependent methyltransferase</fullName>
    </recommendedName>
</protein>
<evidence type="ECO:0008006" key="3">
    <source>
        <dbReference type="Google" id="ProtNLM"/>
    </source>
</evidence>
<reference evidence="1 2" key="1">
    <citation type="submission" date="2019-01" db="EMBL/GenBank/DDBJ databases">
        <authorList>
            <person name="Chen W.-M."/>
        </authorList>
    </citation>
    <scope>NUCLEOTIDE SEQUENCE [LARGE SCALE GENOMIC DNA]</scope>
    <source>
        <strain evidence="1 2">CCP-6</strain>
    </source>
</reference>